<comment type="caution">
    <text evidence="1">The sequence shown here is derived from an EMBL/GenBank/DDBJ whole genome shotgun (WGS) entry which is preliminary data.</text>
</comment>
<gene>
    <name evidence="1" type="ORF">QNI22_23865</name>
</gene>
<accession>A0AAE3R5Q7</accession>
<keyword evidence="2" id="KW-1185">Reference proteome</keyword>
<dbReference type="EMBL" id="JASJOU010000009">
    <property type="protein sequence ID" value="MDJ1503720.1"/>
    <property type="molecule type" value="Genomic_DNA"/>
</dbReference>
<dbReference type="Proteomes" id="UP001232063">
    <property type="component" value="Unassembled WGS sequence"/>
</dbReference>
<evidence type="ECO:0000313" key="1">
    <source>
        <dbReference type="EMBL" id="MDJ1503720.1"/>
    </source>
</evidence>
<evidence type="ECO:0000313" key="2">
    <source>
        <dbReference type="Proteomes" id="UP001232063"/>
    </source>
</evidence>
<dbReference type="AlphaFoldDB" id="A0AAE3R5Q7"/>
<reference evidence="1" key="1">
    <citation type="submission" date="2023-05" db="EMBL/GenBank/DDBJ databases">
        <authorList>
            <person name="Zhang X."/>
        </authorList>
    </citation>
    <scope>NUCLEOTIDE SEQUENCE</scope>
    <source>
        <strain evidence="1">BD1B2-1</strain>
    </source>
</reference>
<sequence>MEAVLTVLFLLVSVVAIDAITYKAIDFKLILDATKKALKSKFYTQKSHA</sequence>
<proteinExistence type="predicted"/>
<name>A0AAE3R5Q7_9BACT</name>
<organism evidence="1 2">
    <name type="scientific">Xanthocytophaga agilis</name>
    <dbReference type="NCBI Taxonomy" id="3048010"/>
    <lineage>
        <taxon>Bacteria</taxon>
        <taxon>Pseudomonadati</taxon>
        <taxon>Bacteroidota</taxon>
        <taxon>Cytophagia</taxon>
        <taxon>Cytophagales</taxon>
        <taxon>Rhodocytophagaceae</taxon>
        <taxon>Xanthocytophaga</taxon>
    </lineage>
</organism>
<dbReference type="RefSeq" id="WP_314034968.1">
    <property type="nucleotide sequence ID" value="NZ_JASJOU010000009.1"/>
</dbReference>
<protein>
    <submittedName>
        <fullName evidence="1">Uncharacterized protein</fullName>
    </submittedName>
</protein>